<feature type="compositionally biased region" description="Basic and acidic residues" evidence="10">
    <location>
        <begin position="1"/>
        <end position="11"/>
    </location>
</feature>
<keyword evidence="5" id="KW-0547">Nucleotide-binding</keyword>
<keyword evidence="8 11" id="KW-1133">Transmembrane helix</keyword>
<feature type="transmembrane region" description="Helical" evidence="11">
    <location>
        <begin position="251"/>
        <end position="268"/>
    </location>
</feature>
<evidence type="ECO:0000259" key="12">
    <source>
        <dbReference type="PROSITE" id="PS50846"/>
    </source>
</evidence>
<keyword evidence="14" id="KW-1185">Reference proteome</keyword>
<accession>A0ABD5PMV9</accession>
<gene>
    <name evidence="13" type="ORF">ACFO5R_08010</name>
</gene>
<evidence type="ECO:0000256" key="11">
    <source>
        <dbReference type="SAM" id="Phobius"/>
    </source>
</evidence>
<dbReference type="SFLD" id="SFLDF00027">
    <property type="entry name" value="p-type_atpase"/>
    <property type="match status" value="1"/>
</dbReference>
<dbReference type="InterPro" id="IPR006121">
    <property type="entry name" value="HMA_dom"/>
</dbReference>
<dbReference type="NCBIfam" id="TIGR01525">
    <property type="entry name" value="ATPase-IB_hvy"/>
    <property type="match status" value="1"/>
</dbReference>
<comment type="subcellular location">
    <subcellularLocation>
        <location evidence="1">Endomembrane system</location>
        <topology evidence="1">Multi-pass membrane protein</topology>
    </subcellularLocation>
</comment>
<dbReference type="InterPro" id="IPR023214">
    <property type="entry name" value="HAD_sf"/>
</dbReference>
<dbReference type="InterPro" id="IPR008250">
    <property type="entry name" value="ATPase_P-typ_transduc_dom_A_sf"/>
</dbReference>
<dbReference type="Gene3D" id="3.30.70.100">
    <property type="match status" value="1"/>
</dbReference>
<dbReference type="InterPro" id="IPR023299">
    <property type="entry name" value="ATPase_P-typ_cyto_dom_N"/>
</dbReference>
<evidence type="ECO:0000256" key="6">
    <source>
        <dbReference type="ARBA" id="ARBA00022840"/>
    </source>
</evidence>
<evidence type="ECO:0000256" key="1">
    <source>
        <dbReference type="ARBA" id="ARBA00004127"/>
    </source>
</evidence>
<dbReference type="InterPro" id="IPR036163">
    <property type="entry name" value="HMA_dom_sf"/>
</dbReference>
<dbReference type="InterPro" id="IPR059000">
    <property type="entry name" value="ATPase_P-type_domA"/>
</dbReference>
<dbReference type="PRINTS" id="PR00120">
    <property type="entry name" value="HATPASE"/>
</dbReference>
<dbReference type="SFLD" id="SFLDG00002">
    <property type="entry name" value="C1.7:_P-type_atpase_like"/>
    <property type="match status" value="1"/>
</dbReference>
<keyword evidence="3 11" id="KW-0812">Transmembrane</keyword>
<feature type="region of interest" description="Disordered" evidence="10">
    <location>
        <begin position="168"/>
        <end position="193"/>
    </location>
</feature>
<dbReference type="GO" id="GO:0012505">
    <property type="term" value="C:endomembrane system"/>
    <property type="evidence" value="ECO:0007669"/>
    <property type="project" value="UniProtKB-SubCell"/>
</dbReference>
<feature type="domain" description="HMA" evidence="12">
    <location>
        <begin position="102"/>
        <end position="168"/>
    </location>
</feature>
<evidence type="ECO:0000256" key="5">
    <source>
        <dbReference type="ARBA" id="ARBA00022741"/>
    </source>
</evidence>
<dbReference type="Gene3D" id="3.40.1110.10">
    <property type="entry name" value="Calcium-transporting ATPase, cytoplasmic domain N"/>
    <property type="match status" value="1"/>
</dbReference>
<evidence type="ECO:0000256" key="8">
    <source>
        <dbReference type="ARBA" id="ARBA00022989"/>
    </source>
</evidence>
<feature type="transmembrane region" description="Helical" evidence="11">
    <location>
        <begin position="204"/>
        <end position="231"/>
    </location>
</feature>
<evidence type="ECO:0000256" key="3">
    <source>
        <dbReference type="ARBA" id="ARBA00022692"/>
    </source>
</evidence>
<evidence type="ECO:0000256" key="9">
    <source>
        <dbReference type="ARBA" id="ARBA00023136"/>
    </source>
</evidence>
<dbReference type="Proteomes" id="UP001595898">
    <property type="component" value="Unassembled WGS sequence"/>
</dbReference>
<dbReference type="Pfam" id="PF00122">
    <property type="entry name" value="E1-E2_ATPase"/>
    <property type="match status" value="1"/>
</dbReference>
<feature type="compositionally biased region" description="Acidic residues" evidence="10">
    <location>
        <begin position="86"/>
        <end position="95"/>
    </location>
</feature>
<dbReference type="InterPro" id="IPR001757">
    <property type="entry name" value="P_typ_ATPase"/>
</dbReference>
<feature type="transmembrane region" description="Helical" evidence="11">
    <location>
        <begin position="314"/>
        <end position="331"/>
    </location>
</feature>
<evidence type="ECO:0000256" key="10">
    <source>
        <dbReference type="SAM" id="MobiDB-lite"/>
    </source>
</evidence>
<protein>
    <submittedName>
        <fullName evidence="13">Heavy metal translocating P-type ATPase</fullName>
    </submittedName>
</protein>
<dbReference type="SFLD" id="SFLDS00003">
    <property type="entry name" value="Haloacid_Dehalogenase"/>
    <property type="match status" value="1"/>
</dbReference>
<name>A0ABD5PMV9_9EURY</name>
<sequence length="882" mass="93214">MNADHRGEDRCSLCGTPIGPTTGDGPTAFCSSGCREVHRALGEAEQDADDGGRTAETATQASKAPDRVAEAADRSGPADPTGTAADDGDSDDDRDETGAATERAYFRIDGMHTASCEAFLESIAEAQDGVTSAAASYVTESIRVDHDPDRVSKTALRDALSTIGYTAYPRDEATNETEGDGGSTRRDREMTGMRKRRSEDMLELRYVVGIVFGSFLLVPYVTIFYPVYLSAFTDWWMLSLYEDAFGSLEGPRLLPLFAGLTAAILYLTGRPLLRGAYVSLTLRRPDTRLLAALTIVSAFLYGTVALLLGRNDVYFDLTILVAVLVMGATFYETMVKRRAMNRLTDLTVSQVDDARRLEGDGTTTVPVGDLDSGDRVLVREGERIPVDGVLAEGPCTVDEAIVTGDSLPVTKRAGDEVVGGSIVRGDAAVVAVGDRTTSSIDRLTETVWDVQSADHGGQRVGDRLATVALPIVLAVAAIVGLYGLTRGATATTTVLPALLAVIVVSPWALDLATRISVGQHLQAALDHGIVVFDESIFERIRGVDTVVFDKTGTLTTGEMTVLESHGPADLMRTAGRLERRSTHPIAAAIESAFLDDAGDGSESGGEGSGRSDRHLADGGQADCGRTEGGQADHERGHEIDEFRSHETGVEGVVDGDRVLVGHPDLLTDRGWTIEPSIADRVESARESGQIPVVVGRDGTAEGVIVVGDEPRADWAETVTTLHDRGVEIVVLTGDDRAATDVFRDHPHVDRVFAGVPPNGKTAAIRRLRAEGRVAMIGDGTNDAPALAAADLGLSLGSGTALAADAADVAIVDDDLSAVDRAFRLAAAARTRLKQNLGLALVYNAIAIPIALAGVLNPLVTTGALLVCTGLVVANGWRPLLRT</sequence>
<dbReference type="InterPro" id="IPR018303">
    <property type="entry name" value="ATPase_P-typ_P_site"/>
</dbReference>
<dbReference type="EMBL" id="JBHSFA010000004">
    <property type="protein sequence ID" value="MFC4541872.1"/>
    <property type="molecule type" value="Genomic_DNA"/>
</dbReference>
<comment type="similarity">
    <text evidence="2">Belongs to the cation transport ATPase (P-type) (TC 3.A.3) family. Type IB subfamily.</text>
</comment>
<dbReference type="InterPro" id="IPR044492">
    <property type="entry name" value="P_typ_ATPase_HD_dom"/>
</dbReference>
<feature type="compositionally biased region" description="Basic and acidic residues" evidence="10">
    <location>
        <begin position="64"/>
        <end position="73"/>
    </location>
</feature>
<evidence type="ECO:0000256" key="2">
    <source>
        <dbReference type="ARBA" id="ARBA00006024"/>
    </source>
</evidence>
<evidence type="ECO:0000313" key="14">
    <source>
        <dbReference type="Proteomes" id="UP001595898"/>
    </source>
</evidence>
<organism evidence="13 14">
    <name type="scientific">Halosolutus amylolyticus</name>
    <dbReference type="NCBI Taxonomy" id="2932267"/>
    <lineage>
        <taxon>Archaea</taxon>
        <taxon>Methanobacteriati</taxon>
        <taxon>Methanobacteriota</taxon>
        <taxon>Stenosarchaea group</taxon>
        <taxon>Halobacteria</taxon>
        <taxon>Halobacteriales</taxon>
        <taxon>Natrialbaceae</taxon>
        <taxon>Halosolutus</taxon>
    </lineage>
</organism>
<keyword evidence="6" id="KW-0067">ATP-binding</keyword>
<dbReference type="SUPFAM" id="SSF56784">
    <property type="entry name" value="HAD-like"/>
    <property type="match status" value="1"/>
</dbReference>
<dbReference type="PROSITE" id="PS00154">
    <property type="entry name" value="ATPASE_E1_E2"/>
    <property type="match status" value="1"/>
</dbReference>
<dbReference type="Gene3D" id="2.70.150.10">
    <property type="entry name" value="Calcium-transporting ATPase, cytoplasmic transduction domain A"/>
    <property type="match status" value="1"/>
</dbReference>
<dbReference type="NCBIfam" id="TIGR01494">
    <property type="entry name" value="ATPase_P-type"/>
    <property type="match status" value="2"/>
</dbReference>
<dbReference type="PANTHER" id="PTHR43520:SF8">
    <property type="entry name" value="P-TYPE CU(+) TRANSPORTER"/>
    <property type="match status" value="1"/>
</dbReference>
<dbReference type="InterPro" id="IPR036412">
    <property type="entry name" value="HAD-like_sf"/>
</dbReference>
<evidence type="ECO:0000256" key="7">
    <source>
        <dbReference type="ARBA" id="ARBA00022967"/>
    </source>
</evidence>
<dbReference type="PROSITE" id="PS50846">
    <property type="entry name" value="HMA_2"/>
    <property type="match status" value="1"/>
</dbReference>
<keyword evidence="7" id="KW-1278">Translocase</keyword>
<dbReference type="GO" id="GO:0005524">
    <property type="term" value="F:ATP binding"/>
    <property type="evidence" value="ECO:0007669"/>
    <property type="project" value="UniProtKB-KW"/>
</dbReference>
<dbReference type="SUPFAM" id="SSF81653">
    <property type="entry name" value="Calcium ATPase, transduction domain A"/>
    <property type="match status" value="1"/>
</dbReference>
<dbReference type="SUPFAM" id="SSF55008">
    <property type="entry name" value="HMA, heavy metal-associated domain"/>
    <property type="match status" value="1"/>
</dbReference>
<dbReference type="Gene3D" id="3.40.50.1000">
    <property type="entry name" value="HAD superfamily/HAD-like"/>
    <property type="match status" value="1"/>
</dbReference>
<feature type="compositionally biased region" description="Low complexity" evidence="10">
    <location>
        <begin position="15"/>
        <end position="27"/>
    </location>
</feature>
<keyword evidence="9 11" id="KW-0472">Membrane</keyword>
<feature type="region of interest" description="Disordered" evidence="10">
    <location>
        <begin position="592"/>
        <end position="639"/>
    </location>
</feature>
<evidence type="ECO:0000256" key="4">
    <source>
        <dbReference type="ARBA" id="ARBA00022723"/>
    </source>
</evidence>
<dbReference type="PRINTS" id="PR00119">
    <property type="entry name" value="CATATPASE"/>
</dbReference>
<feature type="transmembrane region" description="Helical" evidence="11">
    <location>
        <begin position="861"/>
        <end position="880"/>
    </location>
</feature>
<feature type="transmembrane region" description="Helical" evidence="11">
    <location>
        <begin position="836"/>
        <end position="855"/>
    </location>
</feature>
<feature type="compositionally biased region" description="Basic and acidic residues" evidence="10">
    <location>
        <begin position="630"/>
        <end position="639"/>
    </location>
</feature>
<evidence type="ECO:0000313" key="13">
    <source>
        <dbReference type="EMBL" id="MFC4541872.1"/>
    </source>
</evidence>
<dbReference type="PROSITE" id="PS01229">
    <property type="entry name" value="COF_2"/>
    <property type="match status" value="1"/>
</dbReference>
<feature type="transmembrane region" description="Helical" evidence="11">
    <location>
        <begin position="464"/>
        <end position="484"/>
    </location>
</feature>
<feature type="region of interest" description="Disordered" evidence="10">
    <location>
        <begin position="1"/>
        <end position="28"/>
    </location>
</feature>
<dbReference type="AlphaFoldDB" id="A0ABD5PMV9"/>
<comment type="caution">
    <text evidence="13">The sequence shown here is derived from an EMBL/GenBank/DDBJ whole genome shotgun (WGS) entry which is preliminary data.</text>
</comment>
<proteinExistence type="inferred from homology"/>
<dbReference type="GO" id="GO:0046872">
    <property type="term" value="F:metal ion binding"/>
    <property type="evidence" value="ECO:0007669"/>
    <property type="project" value="UniProtKB-KW"/>
</dbReference>
<dbReference type="PANTHER" id="PTHR43520">
    <property type="entry name" value="ATP7, ISOFORM B"/>
    <property type="match status" value="1"/>
</dbReference>
<reference evidence="13 14" key="1">
    <citation type="journal article" date="2019" name="Int. J. Syst. Evol. Microbiol.">
        <title>The Global Catalogue of Microorganisms (GCM) 10K type strain sequencing project: providing services to taxonomists for standard genome sequencing and annotation.</title>
        <authorList>
            <consortium name="The Broad Institute Genomics Platform"/>
            <consortium name="The Broad Institute Genome Sequencing Center for Infectious Disease"/>
            <person name="Wu L."/>
            <person name="Ma J."/>
        </authorList>
    </citation>
    <scope>NUCLEOTIDE SEQUENCE [LARGE SCALE GENOMIC DNA]</scope>
    <source>
        <strain evidence="13 14">WLHS5</strain>
    </source>
</reference>
<dbReference type="Pfam" id="PF00403">
    <property type="entry name" value="HMA"/>
    <property type="match status" value="1"/>
</dbReference>
<feature type="compositionally biased region" description="Basic and acidic residues" evidence="10">
    <location>
        <begin position="183"/>
        <end position="193"/>
    </location>
</feature>
<feature type="transmembrane region" description="Helical" evidence="11">
    <location>
        <begin position="490"/>
        <end position="509"/>
    </location>
</feature>
<feature type="transmembrane region" description="Helical" evidence="11">
    <location>
        <begin position="289"/>
        <end position="308"/>
    </location>
</feature>
<dbReference type="RefSeq" id="WP_250142694.1">
    <property type="nucleotide sequence ID" value="NZ_JALIQP010000008.1"/>
</dbReference>
<dbReference type="CDD" id="cd00371">
    <property type="entry name" value="HMA"/>
    <property type="match status" value="1"/>
</dbReference>
<dbReference type="Pfam" id="PF00702">
    <property type="entry name" value="Hydrolase"/>
    <property type="match status" value="1"/>
</dbReference>
<feature type="region of interest" description="Disordered" evidence="10">
    <location>
        <begin position="41"/>
        <end position="97"/>
    </location>
</feature>
<dbReference type="InterPro" id="IPR027256">
    <property type="entry name" value="P-typ_ATPase_IB"/>
</dbReference>
<keyword evidence="4" id="KW-0479">Metal-binding</keyword>